<dbReference type="InterPro" id="IPR045122">
    <property type="entry name" value="Csc1-like"/>
</dbReference>
<feature type="transmembrane region" description="Helical" evidence="7">
    <location>
        <begin position="854"/>
        <end position="873"/>
    </location>
</feature>
<evidence type="ECO:0000313" key="10">
    <source>
        <dbReference type="EMBL" id="OBR86221.1"/>
    </source>
</evidence>
<dbReference type="AlphaFoldDB" id="A0A1A6A835"/>
<dbReference type="Pfam" id="PF13967">
    <property type="entry name" value="RSN1_TM"/>
    <property type="match status" value="1"/>
</dbReference>
<dbReference type="OrthoDB" id="2150324at2759"/>
<keyword evidence="3" id="KW-0813">Transport</keyword>
<keyword evidence="6 7" id="KW-0472">Membrane</keyword>
<feature type="transmembrane region" description="Helical" evidence="7">
    <location>
        <begin position="331"/>
        <end position="350"/>
    </location>
</feature>
<comment type="subcellular location">
    <subcellularLocation>
        <location evidence="1">Membrane</location>
        <topology evidence="1">Multi-pass membrane protein</topology>
    </subcellularLocation>
</comment>
<dbReference type="InterPro" id="IPR003864">
    <property type="entry name" value="CSC1/OSCA1-like_7TM"/>
</dbReference>
<keyword evidence="5 7" id="KW-1133">Transmembrane helix</keyword>
<keyword evidence="4 7" id="KW-0812">Transmembrane</keyword>
<comment type="similarity">
    <text evidence="2">Belongs to the CSC1 (TC 1.A.17) family.</text>
</comment>
<accession>A0A1A6A835</accession>
<feature type="transmembrane region" description="Helical" evidence="7">
    <location>
        <begin position="72"/>
        <end position="92"/>
    </location>
</feature>
<feature type="transmembrane region" description="Helical" evidence="7">
    <location>
        <begin position="647"/>
        <end position="669"/>
    </location>
</feature>
<gene>
    <name evidence="10" type="ORF">I303_03941</name>
</gene>
<feature type="transmembrane region" description="Helical" evidence="7">
    <location>
        <begin position="824"/>
        <end position="847"/>
    </location>
</feature>
<evidence type="ECO:0008006" key="11">
    <source>
        <dbReference type="Google" id="ProtNLM"/>
    </source>
</evidence>
<organism evidence="10">
    <name type="scientific">Kwoniella dejecticola CBS 10117</name>
    <dbReference type="NCBI Taxonomy" id="1296121"/>
    <lineage>
        <taxon>Eukaryota</taxon>
        <taxon>Fungi</taxon>
        <taxon>Dikarya</taxon>
        <taxon>Basidiomycota</taxon>
        <taxon>Agaricomycotina</taxon>
        <taxon>Tremellomycetes</taxon>
        <taxon>Tremellales</taxon>
        <taxon>Cryptococcaceae</taxon>
        <taxon>Kwoniella</taxon>
    </lineage>
</organism>
<protein>
    <recommendedName>
        <fullName evidence="11">CSC1/OSCA1-like 7TM region domain-containing protein</fullName>
    </recommendedName>
</protein>
<evidence type="ECO:0000256" key="2">
    <source>
        <dbReference type="ARBA" id="ARBA00007779"/>
    </source>
</evidence>
<dbReference type="PANTHER" id="PTHR13018:SF144">
    <property type="entry name" value="CSC1_OSCA1-LIKE 7TM REGION DOMAIN-CONTAINING PROTEIN"/>
    <property type="match status" value="1"/>
</dbReference>
<name>A0A1A6A835_9TREE</name>
<dbReference type="VEuPathDB" id="FungiDB:I303_03941"/>
<dbReference type="InterPro" id="IPR032880">
    <property type="entry name" value="CSC1/OSCA1-like_N"/>
</dbReference>
<proteinExistence type="inferred from homology"/>
<dbReference type="GO" id="GO:0005886">
    <property type="term" value="C:plasma membrane"/>
    <property type="evidence" value="ECO:0007669"/>
    <property type="project" value="TreeGrafter"/>
</dbReference>
<feature type="transmembrane region" description="Helical" evidence="7">
    <location>
        <begin position="782"/>
        <end position="804"/>
    </location>
</feature>
<dbReference type="Pfam" id="PF02714">
    <property type="entry name" value="RSN1_7TM"/>
    <property type="match status" value="1"/>
</dbReference>
<evidence type="ECO:0000256" key="6">
    <source>
        <dbReference type="ARBA" id="ARBA00023136"/>
    </source>
</evidence>
<feature type="domain" description="CSC1/OSCA1-like N-terminal transmembrane" evidence="9">
    <location>
        <begin position="237"/>
        <end position="351"/>
    </location>
</feature>
<feature type="domain" description="CSC1/OSCA1-like 7TM region" evidence="8">
    <location>
        <begin position="563"/>
        <end position="845"/>
    </location>
</feature>
<evidence type="ECO:0000259" key="9">
    <source>
        <dbReference type="Pfam" id="PF13967"/>
    </source>
</evidence>
<dbReference type="GO" id="GO:0005227">
    <property type="term" value="F:calcium-activated cation channel activity"/>
    <property type="evidence" value="ECO:0007669"/>
    <property type="project" value="InterPro"/>
</dbReference>
<evidence type="ECO:0000256" key="5">
    <source>
        <dbReference type="ARBA" id="ARBA00022989"/>
    </source>
</evidence>
<feature type="transmembrane region" description="Helical" evidence="7">
    <location>
        <begin position="602"/>
        <end position="626"/>
    </location>
</feature>
<dbReference type="PANTHER" id="PTHR13018">
    <property type="entry name" value="PROBABLE MEMBRANE PROTEIN DUF221-RELATED"/>
    <property type="match status" value="1"/>
</dbReference>
<evidence type="ECO:0000256" key="7">
    <source>
        <dbReference type="SAM" id="Phobius"/>
    </source>
</evidence>
<evidence type="ECO:0000256" key="4">
    <source>
        <dbReference type="ARBA" id="ARBA00022692"/>
    </source>
</evidence>
<evidence type="ECO:0000256" key="3">
    <source>
        <dbReference type="ARBA" id="ARBA00022448"/>
    </source>
</evidence>
<reference evidence="10" key="1">
    <citation type="submission" date="2013-07" db="EMBL/GenBank/DDBJ databases">
        <title>The Genome Sequence of Cryptococcus dejecticola CBS10117.</title>
        <authorList>
            <consortium name="The Broad Institute Genome Sequencing Platform"/>
            <person name="Cuomo C."/>
            <person name="Litvintseva A."/>
            <person name="Chen Y."/>
            <person name="Heitman J."/>
            <person name="Sun S."/>
            <person name="Springer D."/>
            <person name="Dromer F."/>
            <person name="Young S.K."/>
            <person name="Zeng Q."/>
            <person name="Gargeya S."/>
            <person name="Fitzgerald M."/>
            <person name="Abouelleil A."/>
            <person name="Alvarado L."/>
            <person name="Berlin A.M."/>
            <person name="Chapman S.B."/>
            <person name="Dewar J."/>
            <person name="Goldberg J."/>
            <person name="Griggs A."/>
            <person name="Gujja S."/>
            <person name="Hansen M."/>
            <person name="Howarth C."/>
            <person name="Imamovic A."/>
            <person name="Larimer J."/>
            <person name="McCowan C."/>
            <person name="Murphy C."/>
            <person name="Pearson M."/>
            <person name="Priest M."/>
            <person name="Roberts A."/>
            <person name="Saif S."/>
            <person name="Shea T."/>
            <person name="Sykes S."/>
            <person name="Wortman J."/>
            <person name="Nusbaum C."/>
            <person name="Birren B."/>
        </authorList>
    </citation>
    <scope>NUCLEOTIDE SEQUENCE [LARGE SCALE GENOMIC DNA]</scope>
    <source>
        <strain evidence="10">CBS 10117</strain>
    </source>
</reference>
<feature type="transmembrane region" description="Helical" evidence="7">
    <location>
        <begin position="568"/>
        <end position="590"/>
    </location>
</feature>
<evidence type="ECO:0000259" key="8">
    <source>
        <dbReference type="Pfam" id="PF02714"/>
    </source>
</evidence>
<feature type="transmembrane region" description="Helical" evidence="7">
    <location>
        <begin position="257"/>
        <end position="276"/>
    </location>
</feature>
<sequence>MAPFLNLDAMRLAHRRPAYTSYNHASVLRRQQNTATATSASRPTASSVEGLSADDFIRQAENHWDVSATSILAAWVATMIGVILILLLYSCVRLKWRRIYLPRLKLRKPGNTEYEKAEKKTLEDKYRNDQSSLRETLGNLMKKRYEEEPDYFPGFIRNDSGKWQEVECNGRWTGKAPKAPITFFGWIRPNWEETKVEIMAIIPKWFCCCWSFIGVRWFVTDRGERKRMTILDQDIKSLKMIGLDAVIYLMYLRLLKYLFLAISIFATMLAFANYYINTETIYGSTNALFTNPKMTNSTNDDHSSHKNGGNITNIIENPNLLTAANITSNGLIVHISFEILVTMLVIIFVWKASKHHHRLVKEWEHMNRNEISFKTLFITNLCIKEPRIDKAKKKITDLVVGDKADTIESEVWFAVHPLNALEKQIEKFKKKYFSKAITAVAMETFYEVQGSKNHYYDSCWDRFLGRTKSAKTKVDEALIEKRRIERTQAKIRGEEDSPYKQHHNATITAAFISFPTARQAKAVLMDRRLELSKAGYKLQKAPRTHNVLWRNLEQDAKSRKSHKTFGRLALVLVCFLNTIPVMGIVLLTNLGIKQEESQFWKVIFMVIEGVLPATVAAIFSYFLPYIMRELNRWSGSITRGQLDKDQIRQVFIFLLVSNFVVFALIGVLYETISGIYTKIGEDSIGDIYKSLGDLPAKITRAYISQSLYWFSWYPIRSIVMWLQLLQVPRLLMKTPQLLKFKTPHDLAEVTLAIHFEVRLSSCSMRCSERLLMHHHLSITVRLIYAPLAPIVVIGATLHFWSAHIVHSQALKYVNDAKETDGECWWVIINRLLVGTVLMQCLMVLTVTLKTRSPWMAVITALPIILIVLFKLYLKKHYDQDNQYHVPAHSNDFFEEEKDSHKLKDADYLLDKYEPDVLRRDWMPTGKAISKNRRLKQRAIKHVQNIGQLIEDWNQDERKGRRIRRKTG</sequence>
<dbReference type="EMBL" id="KI894030">
    <property type="protein sequence ID" value="OBR86221.1"/>
    <property type="molecule type" value="Genomic_DNA"/>
</dbReference>
<evidence type="ECO:0000256" key="1">
    <source>
        <dbReference type="ARBA" id="ARBA00004141"/>
    </source>
</evidence>